<dbReference type="CDD" id="cd20386">
    <property type="entry name" value="Tudor_PHF20-like"/>
    <property type="match status" value="1"/>
</dbReference>
<dbReference type="Proteomes" id="UP001153737">
    <property type="component" value="Chromosome 7"/>
</dbReference>
<keyword evidence="4 8" id="KW-0863">Zinc-finger</keyword>
<feature type="region of interest" description="Disordered" evidence="11">
    <location>
        <begin position="329"/>
        <end position="352"/>
    </location>
</feature>
<feature type="compositionally biased region" description="Pro residues" evidence="11">
    <location>
        <begin position="775"/>
        <end position="785"/>
    </location>
</feature>
<evidence type="ECO:0000259" key="12">
    <source>
        <dbReference type="PROSITE" id="PS50157"/>
    </source>
</evidence>
<dbReference type="PROSITE" id="PS00028">
    <property type="entry name" value="ZINC_FINGER_C2H2_1"/>
    <property type="match status" value="1"/>
</dbReference>
<name>A0A9P0DXI3_PHACE</name>
<gene>
    <name evidence="15" type="ORF">PHAECO_LOCUS10797</name>
</gene>
<evidence type="ECO:0000256" key="5">
    <source>
        <dbReference type="ARBA" id="ARBA00022833"/>
    </source>
</evidence>
<dbReference type="PANTHER" id="PTHR15856">
    <property type="entry name" value="PHD FINGER PROTEIN 20-RELATED"/>
    <property type="match status" value="1"/>
</dbReference>
<evidence type="ECO:0000256" key="2">
    <source>
        <dbReference type="ARBA" id="ARBA00022723"/>
    </source>
</evidence>
<dbReference type="InterPro" id="IPR013083">
    <property type="entry name" value="Znf_RING/FYVE/PHD"/>
</dbReference>
<dbReference type="PROSITE" id="PS50157">
    <property type="entry name" value="ZINC_FINGER_C2H2_2"/>
    <property type="match status" value="1"/>
</dbReference>
<keyword evidence="6 9" id="KW-0238">DNA-binding</keyword>
<feature type="region of interest" description="Disordered" evidence="11">
    <location>
        <begin position="471"/>
        <end position="493"/>
    </location>
</feature>
<dbReference type="GO" id="GO:0005634">
    <property type="term" value="C:nucleus"/>
    <property type="evidence" value="ECO:0007669"/>
    <property type="project" value="UniProtKB-SubCell"/>
</dbReference>
<evidence type="ECO:0008006" key="17">
    <source>
        <dbReference type="Google" id="ProtNLM"/>
    </source>
</evidence>
<feature type="domain" description="MBD" evidence="14">
    <location>
        <begin position="394"/>
        <end position="467"/>
    </location>
</feature>
<dbReference type="SMART" id="SM00980">
    <property type="entry name" value="THAP"/>
    <property type="match status" value="1"/>
</dbReference>
<feature type="region of interest" description="Disordered" evidence="11">
    <location>
        <begin position="765"/>
        <end position="804"/>
    </location>
</feature>
<accession>A0A9P0DXI3</accession>
<feature type="compositionally biased region" description="Basic and acidic residues" evidence="11">
    <location>
        <begin position="962"/>
        <end position="992"/>
    </location>
</feature>
<dbReference type="Pfam" id="PF01429">
    <property type="entry name" value="MBD"/>
    <property type="match status" value="1"/>
</dbReference>
<feature type="region of interest" description="Disordered" evidence="11">
    <location>
        <begin position="962"/>
        <end position="995"/>
    </location>
</feature>
<keyword evidence="16" id="KW-1185">Reference proteome</keyword>
<dbReference type="Gene3D" id="2.30.30.140">
    <property type="match status" value="2"/>
</dbReference>
<dbReference type="Pfam" id="PF20826">
    <property type="entry name" value="PHD_5"/>
    <property type="match status" value="1"/>
</dbReference>
<dbReference type="OrthoDB" id="161570at2759"/>
<evidence type="ECO:0000256" key="6">
    <source>
        <dbReference type="ARBA" id="ARBA00023125"/>
    </source>
</evidence>
<feature type="compositionally biased region" description="Basic and acidic residues" evidence="11">
    <location>
        <begin position="329"/>
        <end position="351"/>
    </location>
</feature>
<dbReference type="PROSITE" id="PS50982">
    <property type="entry name" value="MBD"/>
    <property type="match status" value="1"/>
</dbReference>
<protein>
    <recommendedName>
        <fullName evidence="17">PHD finger protein 20</fullName>
    </recommendedName>
</protein>
<dbReference type="InterPro" id="IPR016177">
    <property type="entry name" value="DNA-bd_dom_sf"/>
</dbReference>
<evidence type="ECO:0000259" key="14">
    <source>
        <dbReference type="PROSITE" id="PS50982"/>
    </source>
</evidence>
<evidence type="ECO:0000256" key="3">
    <source>
        <dbReference type="ARBA" id="ARBA00022737"/>
    </source>
</evidence>
<dbReference type="InterPro" id="IPR043449">
    <property type="entry name" value="PHF20-like"/>
</dbReference>
<keyword evidence="7" id="KW-0539">Nucleus</keyword>
<dbReference type="InterPro" id="IPR001965">
    <property type="entry name" value="Znf_PHD"/>
</dbReference>
<feature type="coiled-coil region" evidence="10">
    <location>
        <begin position="1050"/>
        <end position="1077"/>
    </location>
</feature>
<keyword evidence="5" id="KW-0862">Zinc</keyword>
<keyword evidence="3" id="KW-0677">Repeat</keyword>
<feature type="domain" description="THAP-type" evidence="13">
    <location>
        <begin position="1"/>
        <end position="84"/>
    </location>
</feature>
<dbReference type="SMART" id="SM00391">
    <property type="entry name" value="MBD"/>
    <property type="match status" value="1"/>
</dbReference>
<feature type="compositionally biased region" description="Low complexity" evidence="11">
    <location>
        <begin position="786"/>
        <end position="795"/>
    </location>
</feature>
<evidence type="ECO:0000256" key="4">
    <source>
        <dbReference type="ARBA" id="ARBA00022771"/>
    </source>
</evidence>
<dbReference type="CDD" id="cd01396">
    <property type="entry name" value="MeCP2_MBD"/>
    <property type="match status" value="1"/>
</dbReference>
<dbReference type="InterPro" id="IPR019786">
    <property type="entry name" value="Zinc_finger_PHD-type_CS"/>
</dbReference>
<keyword evidence="2" id="KW-0479">Metal-binding</keyword>
<feature type="region of interest" description="Disordered" evidence="11">
    <location>
        <begin position="701"/>
        <end position="729"/>
    </location>
</feature>
<feature type="region of interest" description="Disordered" evidence="11">
    <location>
        <begin position="569"/>
        <end position="624"/>
    </location>
</feature>
<evidence type="ECO:0000256" key="11">
    <source>
        <dbReference type="SAM" id="MobiDB-lite"/>
    </source>
</evidence>
<reference evidence="15" key="2">
    <citation type="submission" date="2022-10" db="EMBL/GenBank/DDBJ databases">
        <authorList>
            <consortium name="ENA_rothamsted_submissions"/>
            <consortium name="culmorum"/>
            <person name="King R."/>
        </authorList>
    </citation>
    <scope>NUCLEOTIDE SEQUENCE</scope>
</reference>
<dbReference type="GO" id="GO:0006357">
    <property type="term" value="P:regulation of transcription by RNA polymerase II"/>
    <property type="evidence" value="ECO:0007669"/>
    <property type="project" value="TreeGrafter"/>
</dbReference>
<dbReference type="InterPro" id="IPR011011">
    <property type="entry name" value="Znf_FYVE_PHD"/>
</dbReference>
<dbReference type="InterPro" id="IPR013087">
    <property type="entry name" value="Znf_C2H2_type"/>
</dbReference>
<dbReference type="AlphaFoldDB" id="A0A9P0DXI3"/>
<evidence type="ECO:0000256" key="10">
    <source>
        <dbReference type="SAM" id="Coils"/>
    </source>
</evidence>
<organism evidence="15 16">
    <name type="scientific">Phaedon cochleariae</name>
    <name type="common">Mustard beetle</name>
    <dbReference type="NCBI Taxonomy" id="80249"/>
    <lineage>
        <taxon>Eukaryota</taxon>
        <taxon>Metazoa</taxon>
        <taxon>Ecdysozoa</taxon>
        <taxon>Arthropoda</taxon>
        <taxon>Hexapoda</taxon>
        <taxon>Insecta</taxon>
        <taxon>Pterygota</taxon>
        <taxon>Neoptera</taxon>
        <taxon>Endopterygota</taxon>
        <taxon>Coleoptera</taxon>
        <taxon>Polyphaga</taxon>
        <taxon>Cucujiformia</taxon>
        <taxon>Chrysomeloidea</taxon>
        <taxon>Chrysomelidae</taxon>
        <taxon>Chrysomelinae</taxon>
        <taxon>Chrysomelini</taxon>
        <taxon>Phaedon</taxon>
    </lineage>
</organism>
<dbReference type="PANTHER" id="PTHR15856:SF51">
    <property type="entry name" value="MBD-R2"/>
    <property type="match status" value="1"/>
</dbReference>
<evidence type="ECO:0000256" key="9">
    <source>
        <dbReference type="PROSITE-ProRule" id="PRU00309"/>
    </source>
</evidence>
<evidence type="ECO:0000313" key="16">
    <source>
        <dbReference type="Proteomes" id="UP001153737"/>
    </source>
</evidence>
<dbReference type="SUPFAM" id="SSF63748">
    <property type="entry name" value="Tudor/PWWP/MBT"/>
    <property type="match status" value="2"/>
</dbReference>
<feature type="region of interest" description="Disordered" evidence="11">
    <location>
        <begin position="737"/>
        <end position="756"/>
    </location>
</feature>
<proteinExistence type="predicted"/>
<evidence type="ECO:0000256" key="8">
    <source>
        <dbReference type="PROSITE-ProRule" id="PRU00042"/>
    </source>
</evidence>
<dbReference type="InterPro" id="IPR006612">
    <property type="entry name" value="THAP_Znf"/>
</dbReference>
<dbReference type="Pfam" id="PF05485">
    <property type="entry name" value="THAP"/>
    <property type="match status" value="1"/>
</dbReference>
<dbReference type="SUPFAM" id="SSF54171">
    <property type="entry name" value="DNA-binding domain"/>
    <property type="match status" value="1"/>
</dbReference>
<dbReference type="SUPFAM" id="SSF57903">
    <property type="entry name" value="FYVE/PHD zinc finger"/>
    <property type="match status" value="1"/>
</dbReference>
<dbReference type="GO" id="GO:0008270">
    <property type="term" value="F:zinc ion binding"/>
    <property type="evidence" value="ECO:0007669"/>
    <property type="project" value="UniProtKB-KW"/>
</dbReference>
<evidence type="ECO:0000256" key="1">
    <source>
        <dbReference type="ARBA" id="ARBA00004123"/>
    </source>
</evidence>
<dbReference type="Gene3D" id="3.30.40.10">
    <property type="entry name" value="Zinc/RING finger domain, C3HC4 (zinc finger)"/>
    <property type="match status" value="1"/>
</dbReference>
<dbReference type="SMART" id="SM00333">
    <property type="entry name" value="TUDOR"/>
    <property type="match status" value="1"/>
</dbReference>
<dbReference type="Gene3D" id="3.30.890.10">
    <property type="entry name" value="Methyl-cpg-binding Protein 2, Chain A"/>
    <property type="match status" value="1"/>
</dbReference>
<sequence length="1105" mass="125731">MGRKCSVEGCLSDSGRQEDIGVTFHKVPPHSDVRPKWMSLCRIPDDKKLTKVIYICSRHFLRADFCNFKGKKYMLRQGVLPSVFPWDKSKLEAIKAEAKKEKHSDVKDEVDTSFIKNENAESSMEFKEEPLDNIDIESQIPHCEIKVESKEKLDGLEKNKLGGKSSTPINFVINTRIEALDFNNDWFPAKIVEVDYEENEVLIHFEKFSSKYDEWISMNSSRLRPIQASSRKMGPTEKYLVGERCLAAWSDSRKFPATITKVMENDIYEVLFDDGFVKTLKAHRISKSQGKVLQSSPLFDPVKGSKQDRREKKRKINVSALFRKRVKLDHSGEKPKRAQEPPIDRELKPQDVQEQQDIADATLSAESIRDWKPSWLNGKPVGIPSSLITIDGPKSSVIVPDPRLPEGWDKHLLRRTKGTDAARKWDTVITSPDSKKFRSKTDVVKYLAIHPDAGVTEDMFDFSLVSKRKKKNNNNATPAKPPEPVVQPELPVPEEPPQVEEEIVKEENPNALKILFEDDAYKCPIEGCGKTFRRENLAQMHVKHYHPEYTKFLDSTPNVADLAYARTVGENLDKSPGPTKPPPLKPVARGTPKTSKQPSSPVSEIQELKPVGKPKTPAPLPKNKDSEIIKLLNSKPFEEENPEPIQPLPSGLPVDMYPDIKLKDLLTKAEGVPNKEDVNMKSLCATRPASGIKTLLPVHRHPNVENSPVNTAPMEDIPKHAGRRKRGYTENVEIVKVNPAPMEDTPKHPGRRKRGYTENVEIVKGKDPHHVQPHPSSPSPLPQTTPTPTQDTPLPASDPVPPPNDVIIEGGEVIKIVRMKQEEIINCTCGFTEEDGLMIQCELCQCWQHAYCNNIERESQVPDKYVCYICQNPLRERLSRKFYHDQDWMKQGVLPVGSYHIRDNEALQKRFEKLKKCHDMSGGLQELREYLHNLSVKMKIAEAKNHPKLYLWSKPWAKKSLPEKAKPEDHEPAPKLESDGDYLKSELNKEDSSNENSMLMMILKAGKEVMPKIDLNSLMDTNGPMIPQPEAAIDSTDCRLNLLEHIIHQESLVEERLDDYEKQIEALEEGMNMEVDEDYPRTRQTLQMLMRDLDTLKEFSHCTSI</sequence>
<feature type="domain" description="C2H2-type" evidence="12">
    <location>
        <begin position="521"/>
        <end position="546"/>
    </location>
</feature>
<dbReference type="InterPro" id="IPR002999">
    <property type="entry name" value="Tudor"/>
</dbReference>
<evidence type="ECO:0000313" key="15">
    <source>
        <dbReference type="EMBL" id="CAH1176132.1"/>
    </source>
</evidence>
<evidence type="ECO:0000256" key="7">
    <source>
        <dbReference type="ARBA" id="ARBA00023242"/>
    </source>
</evidence>
<feature type="compositionally biased region" description="Polar residues" evidence="11">
    <location>
        <begin position="592"/>
        <end position="603"/>
    </location>
</feature>
<dbReference type="InterPro" id="IPR001739">
    <property type="entry name" value="Methyl_CpG_DNA-bd"/>
</dbReference>
<dbReference type="CDD" id="cd20104">
    <property type="entry name" value="MBT_PHF20L1-like"/>
    <property type="match status" value="1"/>
</dbReference>
<reference evidence="15" key="1">
    <citation type="submission" date="2022-01" db="EMBL/GenBank/DDBJ databases">
        <authorList>
            <person name="King R."/>
        </authorList>
    </citation>
    <scope>NUCLEOTIDE SEQUENCE</scope>
</reference>
<comment type="subcellular location">
    <subcellularLocation>
        <location evidence="1">Nucleus</location>
    </subcellularLocation>
</comment>
<dbReference type="PROSITE" id="PS50950">
    <property type="entry name" value="ZF_THAP"/>
    <property type="match status" value="1"/>
</dbReference>
<dbReference type="GO" id="GO:0003677">
    <property type="term" value="F:DNA binding"/>
    <property type="evidence" value="ECO:0007669"/>
    <property type="project" value="UniProtKB-UniRule"/>
</dbReference>
<dbReference type="SMART" id="SM00249">
    <property type="entry name" value="PHD"/>
    <property type="match status" value="1"/>
</dbReference>
<dbReference type="SMART" id="SM00692">
    <property type="entry name" value="DM3"/>
    <property type="match status" value="1"/>
</dbReference>
<dbReference type="EMBL" id="OU896713">
    <property type="protein sequence ID" value="CAH1176132.1"/>
    <property type="molecule type" value="Genomic_DNA"/>
</dbReference>
<dbReference type="GO" id="GO:0044545">
    <property type="term" value="C:NSL complex"/>
    <property type="evidence" value="ECO:0007669"/>
    <property type="project" value="TreeGrafter"/>
</dbReference>
<dbReference type="SMART" id="SM00355">
    <property type="entry name" value="ZnF_C2H2"/>
    <property type="match status" value="1"/>
</dbReference>
<evidence type="ECO:0000259" key="13">
    <source>
        <dbReference type="PROSITE" id="PS50950"/>
    </source>
</evidence>
<keyword evidence="10" id="KW-0175">Coiled coil</keyword>
<dbReference type="PROSITE" id="PS01359">
    <property type="entry name" value="ZF_PHD_1"/>
    <property type="match status" value="1"/>
</dbReference>
<feature type="compositionally biased region" description="Pro residues" evidence="11">
    <location>
        <begin position="479"/>
        <end position="493"/>
    </location>
</feature>
<dbReference type="SUPFAM" id="SSF57716">
    <property type="entry name" value="Glucocorticoid receptor-like (DNA-binding domain)"/>
    <property type="match status" value="1"/>
</dbReference>